<dbReference type="Proteomes" id="UP000529783">
    <property type="component" value="Unassembled WGS sequence"/>
</dbReference>
<protein>
    <submittedName>
        <fullName evidence="1">Uncharacterized protein</fullName>
    </submittedName>
</protein>
<accession>A0A7Y9EJS7</accession>
<gene>
    <name evidence="1" type="ORF">BJY14_005067</name>
</gene>
<dbReference type="AlphaFoldDB" id="A0A7Y9EJS7"/>
<evidence type="ECO:0000313" key="2">
    <source>
        <dbReference type="Proteomes" id="UP000529783"/>
    </source>
</evidence>
<comment type="caution">
    <text evidence="1">The sequence shown here is derived from an EMBL/GenBank/DDBJ whole genome shotgun (WGS) entry which is preliminary data.</text>
</comment>
<dbReference type="EMBL" id="JACCBA010000001">
    <property type="protein sequence ID" value="NYD49084.1"/>
    <property type="molecule type" value="Genomic_DNA"/>
</dbReference>
<keyword evidence="2" id="KW-1185">Reference proteome</keyword>
<name>A0A7Y9EJS7_9ACTN</name>
<dbReference type="RefSeq" id="WP_378315264.1">
    <property type="nucleotide sequence ID" value="NZ_JBHTFX010000001.1"/>
</dbReference>
<sequence length="50" mass="5651">MPPKTTLVVTPGFEMRKIYGNSHCTWSNCETGRCKSFVLTAPHGRYTAFK</sequence>
<organism evidence="1 2">
    <name type="scientific">Actinomadura luteofluorescens</name>
    <dbReference type="NCBI Taxonomy" id="46163"/>
    <lineage>
        <taxon>Bacteria</taxon>
        <taxon>Bacillati</taxon>
        <taxon>Actinomycetota</taxon>
        <taxon>Actinomycetes</taxon>
        <taxon>Streptosporangiales</taxon>
        <taxon>Thermomonosporaceae</taxon>
        <taxon>Actinomadura</taxon>
    </lineage>
</organism>
<evidence type="ECO:0000313" key="1">
    <source>
        <dbReference type="EMBL" id="NYD49084.1"/>
    </source>
</evidence>
<reference evidence="1 2" key="1">
    <citation type="submission" date="2020-07" db="EMBL/GenBank/DDBJ databases">
        <title>Sequencing the genomes of 1000 actinobacteria strains.</title>
        <authorList>
            <person name="Klenk H.-P."/>
        </authorList>
    </citation>
    <scope>NUCLEOTIDE SEQUENCE [LARGE SCALE GENOMIC DNA]</scope>
    <source>
        <strain evidence="1 2">DSM 40398</strain>
    </source>
</reference>
<proteinExistence type="predicted"/>